<keyword evidence="7" id="KW-0472">Membrane</keyword>
<keyword evidence="5" id="KW-0653">Protein transport</keyword>
<comment type="similarity">
    <text evidence="2">Belongs to the COG1 family.</text>
</comment>
<keyword evidence="10" id="KW-1185">Reference proteome</keyword>
<dbReference type="Pfam" id="PF08700">
    <property type="entry name" value="VPS51_Exo84_N"/>
    <property type="match status" value="1"/>
</dbReference>
<evidence type="ECO:0000256" key="1">
    <source>
        <dbReference type="ARBA" id="ARBA00004395"/>
    </source>
</evidence>
<evidence type="ECO:0000313" key="10">
    <source>
        <dbReference type="Proteomes" id="UP001337655"/>
    </source>
</evidence>
<dbReference type="GO" id="GO:0017119">
    <property type="term" value="C:Golgi transport complex"/>
    <property type="evidence" value="ECO:0007669"/>
    <property type="project" value="InterPro"/>
</dbReference>
<evidence type="ECO:0000256" key="8">
    <source>
        <dbReference type="SAM" id="MobiDB-lite"/>
    </source>
</evidence>
<evidence type="ECO:0000256" key="5">
    <source>
        <dbReference type="ARBA" id="ARBA00022927"/>
    </source>
</evidence>
<sequence>MAHQPPDPRTLTNWEDAFQHPLPAVRHLEHQLRTTISSNREKLRSLVGASYRDLLGTAERIVEMDQQMQVVENTLGGIGRKCNARALERTGENRARMRGSLVGEREERLGVVGMTRVLQNAVTMVVRVVRGKGDVLVAAKLLVLGRLLYRQVAGSRQKPAVVEELRGRLGTTRKRLLGYLERVVAGTEGDKMVLARSLCGYALITSSTPKEVLRYFLQTRYQRLESKLETPTTESMLQMLELYSQTLLDCRDLFPRRFADGLEQLAKVPLVQDEQVRSVAELNLDVYGTFIAPDIRTFTPWVRHEQVTAAEVGDALTSWTSQAQECVLEGLREYLKAQPDARVVFDTRQKIISKYLSLGGKLRGQSHSEAIESIRAAFLERLQQLASDAGGLRGLTLNAADVSSQNDDVERAGSLWGLATEDFDLSHGAAKFRSAVLNTRHGRGPLLQAETRKLDDWVARIHSVLDLVEEMRTSRWDTDIDFDLEDLDDHDALLRQLNKGDVEAVIAHLREACVGSVEQTTQEITSSGAETKHATYYIRLWREIDRRQRALQQRLDLPLTRLSLTELYRNIAKSFGTEPLENYAEAAKKHSHVAVTLFDGTPALPLQPSPATFRFLVALQKALAAVGSDVWSGQAVGELKAVLAEELGGRLADDVFTKPMKTGLTNGHAENHDDNDGDDENTADGEDEQKITNGASACKDEGRDRLLQNFYDVQYLHRVLRRSQEDEENGLARLASSLRTTLELDDAATERMEKSANEYWKRTHLLFGLLAPGREGKKY</sequence>
<dbReference type="AlphaFoldDB" id="A0AAV9PIZ1"/>
<name>A0AAV9PIZ1_9PEZI</name>
<protein>
    <recommendedName>
        <fullName evidence="3">Conserved oligomeric Golgi complex subunit 1</fullName>
    </recommendedName>
</protein>
<evidence type="ECO:0000256" key="3">
    <source>
        <dbReference type="ARBA" id="ARBA00020978"/>
    </source>
</evidence>
<proteinExistence type="inferred from homology"/>
<dbReference type="PANTHER" id="PTHR31658:SF0">
    <property type="entry name" value="CONSERVED OLIGOMERIC GOLGI COMPLEX SUBUNIT 1"/>
    <property type="match status" value="1"/>
</dbReference>
<dbReference type="InterPro" id="IPR033370">
    <property type="entry name" value="COG1"/>
</dbReference>
<comment type="caution">
    <text evidence="9">The sequence shown here is derived from an EMBL/GenBank/DDBJ whole genome shotgun (WGS) entry which is preliminary data.</text>
</comment>
<dbReference type="GeneID" id="89924224"/>
<evidence type="ECO:0000256" key="2">
    <source>
        <dbReference type="ARBA" id="ARBA00006653"/>
    </source>
</evidence>
<evidence type="ECO:0000256" key="7">
    <source>
        <dbReference type="ARBA" id="ARBA00023136"/>
    </source>
</evidence>
<dbReference type="PANTHER" id="PTHR31658">
    <property type="entry name" value="CONSERVED OLIGOMERIC GOLGI COMPLEX SUBUNIT 1"/>
    <property type="match status" value="1"/>
</dbReference>
<feature type="region of interest" description="Disordered" evidence="8">
    <location>
        <begin position="661"/>
        <end position="689"/>
    </location>
</feature>
<dbReference type="Proteomes" id="UP001337655">
    <property type="component" value="Unassembled WGS sequence"/>
</dbReference>
<evidence type="ECO:0000313" key="9">
    <source>
        <dbReference type="EMBL" id="KAK5172757.1"/>
    </source>
</evidence>
<evidence type="ECO:0000256" key="4">
    <source>
        <dbReference type="ARBA" id="ARBA00022448"/>
    </source>
</evidence>
<dbReference type="EMBL" id="JAVRRT010000004">
    <property type="protein sequence ID" value="KAK5172757.1"/>
    <property type="molecule type" value="Genomic_DNA"/>
</dbReference>
<accession>A0AAV9PIZ1</accession>
<feature type="compositionally biased region" description="Acidic residues" evidence="8">
    <location>
        <begin position="675"/>
        <end position="687"/>
    </location>
</feature>
<dbReference type="GO" id="GO:0015031">
    <property type="term" value="P:protein transport"/>
    <property type="evidence" value="ECO:0007669"/>
    <property type="project" value="UniProtKB-KW"/>
</dbReference>
<dbReference type="GO" id="GO:0000139">
    <property type="term" value="C:Golgi membrane"/>
    <property type="evidence" value="ECO:0007669"/>
    <property type="project" value="UniProtKB-SubCell"/>
</dbReference>
<keyword evidence="6" id="KW-0333">Golgi apparatus</keyword>
<keyword evidence="4" id="KW-0813">Transport</keyword>
<evidence type="ECO:0000256" key="6">
    <source>
        <dbReference type="ARBA" id="ARBA00023034"/>
    </source>
</evidence>
<gene>
    <name evidence="9" type="ORF">LTR77_002877</name>
</gene>
<dbReference type="GO" id="GO:0006891">
    <property type="term" value="P:intra-Golgi vesicle-mediated transport"/>
    <property type="evidence" value="ECO:0007669"/>
    <property type="project" value="InterPro"/>
</dbReference>
<reference evidence="9 10" key="1">
    <citation type="submission" date="2023-08" db="EMBL/GenBank/DDBJ databases">
        <title>Black Yeasts Isolated from many extreme environments.</title>
        <authorList>
            <person name="Coleine C."/>
            <person name="Stajich J.E."/>
            <person name="Selbmann L."/>
        </authorList>
    </citation>
    <scope>NUCLEOTIDE SEQUENCE [LARGE SCALE GENOMIC DNA]</scope>
    <source>
        <strain evidence="9 10">CCFEE 5935</strain>
    </source>
</reference>
<dbReference type="RefSeq" id="XP_064661475.1">
    <property type="nucleotide sequence ID" value="XM_064800136.1"/>
</dbReference>
<organism evidence="9 10">
    <name type="scientific">Saxophila tyrrhenica</name>
    <dbReference type="NCBI Taxonomy" id="1690608"/>
    <lineage>
        <taxon>Eukaryota</taxon>
        <taxon>Fungi</taxon>
        <taxon>Dikarya</taxon>
        <taxon>Ascomycota</taxon>
        <taxon>Pezizomycotina</taxon>
        <taxon>Dothideomycetes</taxon>
        <taxon>Dothideomycetidae</taxon>
        <taxon>Mycosphaerellales</taxon>
        <taxon>Extremaceae</taxon>
        <taxon>Saxophila</taxon>
    </lineage>
</organism>
<comment type="subcellular location">
    <subcellularLocation>
        <location evidence="1">Golgi apparatus membrane</location>
        <topology evidence="1">Peripheral membrane protein</topology>
    </subcellularLocation>
</comment>